<evidence type="ECO:0000256" key="1">
    <source>
        <dbReference type="ARBA" id="ARBA00008520"/>
    </source>
</evidence>
<dbReference type="GO" id="GO:0015144">
    <property type="term" value="F:carbohydrate transmembrane transporter activity"/>
    <property type="evidence" value="ECO:0007669"/>
    <property type="project" value="InterPro"/>
</dbReference>
<dbReference type="AlphaFoldDB" id="A0A3N2BCL6"/>
<evidence type="ECO:0000256" key="5">
    <source>
        <dbReference type="SAM" id="MobiDB-lite"/>
    </source>
</evidence>
<accession>A0A3N2BCL6</accession>
<dbReference type="GO" id="GO:0055052">
    <property type="term" value="C:ATP-binding cassette (ABC) transporter complex, substrate-binding subunit-containing"/>
    <property type="evidence" value="ECO:0007669"/>
    <property type="project" value="TreeGrafter"/>
</dbReference>
<feature type="compositionally biased region" description="Acidic residues" evidence="5">
    <location>
        <begin position="28"/>
        <end position="55"/>
    </location>
</feature>
<evidence type="ECO:0000256" key="6">
    <source>
        <dbReference type="SAM" id="SignalP"/>
    </source>
</evidence>
<dbReference type="PROSITE" id="PS51257">
    <property type="entry name" value="PROKAR_LIPOPROTEIN"/>
    <property type="match status" value="1"/>
</dbReference>
<comment type="similarity">
    <text evidence="1">Belongs to the bacterial solute-binding protein 1 family.</text>
</comment>
<keyword evidence="2" id="KW-0813">Transport</keyword>
<dbReference type="Gene3D" id="3.40.190.10">
    <property type="entry name" value="Periplasmic binding protein-like II"/>
    <property type="match status" value="2"/>
</dbReference>
<dbReference type="Proteomes" id="UP000280668">
    <property type="component" value="Unassembled WGS sequence"/>
</dbReference>
<keyword evidence="4 6" id="KW-0732">Signal</keyword>
<comment type="caution">
    <text evidence="7">The sequence shown here is derived from an EMBL/GenBank/DDBJ whole genome shotgun (WGS) entry which is preliminary data.</text>
</comment>
<organism evidence="7 8">
    <name type="scientific">Bogoriella caseilytica</name>
    <dbReference type="NCBI Taxonomy" id="56055"/>
    <lineage>
        <taxon>Bacteria</taxon>
        <taxon>Bacillati</taxon>
        <taxon>Actinomycetota</taxon>
        <taxon>Actinomycetes</taxon>
        <taxon>Micrococcales</taxon>
        <taxon>Bogoriellaceae</taxon>
        <taxon>Bogoriella</taxon>
    </lineage>
</organism>
<dbReference type="Pfam" id="PF13416">
    <property type="entry name" value="SBP_bac_8"/>
    <property type="match status" value="1"/>
</dbReference>
<dbReference type="PRINTS" id="PR00181">
    <property type="entry name" value="MALTOSEBP"/>
</dbReference>
<evidence type="ECO:0000313" key="7">
    <source>
        <dbReference type="EMBL" id="ROR73001.1"/>
    </source>
</evidence>
<gene>
    <name evidence="7" type="ORF">EDD31_1366</name>
</gene>
<evidence type="ECO:0000256" key="2">
    <source>
        <dbReference type="ARBA" id="ARBA00022448"/>
    </source>
</evidence>
<dbReference type="PANTHER" id="PTHR30061">
    <property type="entry name" value="MALTOSE-BINDING PERIPLASMIC PROTEIN"/>
    <property type="match status" value="1"/>
</dbReference>
<dbReference type="GO" id="GO:1901982">
    <property type="term" value="F:maltose binding"/>
    <property type="evidence" value="ECO:0007669"/>
    <property type="project" value="TreeGrafter"/>
</dbReference>
<dbReference type="OrthoDB" id="9766758at2"/>
<keyword evidence="3" id="KW-0762">Sugar transport</keyword>
<protein>
    <submittedName>
        <fullName evidence="7">Carbohydrate ABC transporter substrate-binding protein (CUT1 family)</fullName>
    </submittedName>
</protein>
<dbReference type="SUPFAM" id="SSF53850">
    <property type="entry name" value="Periplasmic binding protein-like II"/>
    <property type="match status" value="1"/>
</dbReference>
<keyword evidence="8" id="KW-1185">Reference proteome</keyword>
<name>A0A3N2BCL6_9MICO</name>
<feature type="chain" id="PRO_5039707857" evidence="6">
    <location>
        <begin position="20"/>
        <end position="434"/>
    </location>
</feature>
<dbReference type="GO" id="GO:0042956">
    <property type="term" value="P:maltodextrin transmembrane transport"/>
    <property type="evidence" value="ECO:0007669"/>
    <property type="project" value="TreeGrafter"/>
</dbReference>
<dbReference type="InterPro" id="IPR006059">
    <property type="entry name" value="SBP"/>
</dbReference>
<dbReference type="PANTHER" id="PTHR30061:SF50">
    <property type="entry name" value="MALTOSE_MALTODEXTRIN-BINDING PERIPLASMIC PROTEIN"/>
    <property type="match status" value="1"/>
</dbReference>
<reference evidence="7 8" key="1">
    <citation type="submission" date="2018-11" db="EMBL/GenBank/DDBJ databases">
        <title>Sequencing the genomes of 1000 actinobacteria strains.</title>
        <authorList>
            <person name="Klenk H.-P."/>
        </authorList>
    </citation>
    <scope>NUCLEOTIDE SEQUENCE [LARGE SCALE GENOMIC DNA]</scope>
    <source>
        <strain evidence="7 8">DSM 11294</strain>
    </source>
</reference>
<evidence type="ECO:0000256" key="4">
    <source>
        <dbReference type="ARBA" id="ARBA00022729"/>
    </source>
</evidence>
<proteinExistence type="inferred from homology"/>
<sequence>MRKNVGIGVALLASASLLAACGGNGDAEPAEVETDDTETTEPDETDETDGEEDAGGDASGSELVVWSDAERAEAIRNAAADFEADTGATVTVVQKNFEDLRSDFLAQVPTGEGPDITVGAHDWLGEFVESGVVDTIDLGDRAADFEDVTLEALTYDGQLYALPYAQEAVGLIQNTELVGEESPETWDELIDMATDAGFADRPIIFYTNGPEGDQYTSYAFQTSFGAPVFVQDEDGSYTNEVGKGGDAGLAYAQWLYDNGSAGTGYFSDTIDYDIGNELFATGESPFIVQGPWTIPTFTEAGVDVAVGPIPAAGDETAAPFVGVQGFYLSSQASNALLANEFLANYMSTDEAQQALYDADPRIPALTAVAEEVSSDPIIEGFLNSAQNGVPMPNIPEMGAVWDFWNPVQIALINGEDPESVWPTMVENVENAIAD</sequence>
<evidence type="ECO:0000313" key="8">
    <source>
        <dbReference type="Proteomes" id="UP000280668"/>
    </source>
</evidence>
<dbReference type="RefSeq" id="WP_123303485.1">
    <property type="nucleotide sequence ID" value="NZ_RKHK01000001.1"/>
</dbReference>
<dbReference type="EMBL" id="RKHK01000001">
    <property type="protein sequence ID" value="ROR73001.1"/>
    <property type="molecule type" value="Genomic_DNA"/>
</dbReference>
<feature type="region of interest" description="Disordered" evidence="5">
    <location>
        <begin position="22"/>
        <end position="60"/>
    </location>
</feature>
<feature type="signal peptide" evidence="6">
    <location>
        <begin position="1"/>
        <end position="19"/>
    </location>
</feature>
<dbReference type="GO" id="GO:0015768">
    <property type="term" value="P:maltose transport"/>
    <property type="evidence" value="ECO:0007669"/>
    <property type="project" value="TreeGrafter"/>
</dbReference>
<evidence type="ECO:0000256" key="3">
    <source>
        <dbReference type="ARBA" id="ARBA00022597"/>
    </source>
</evidence>
<dbReference type="InterPro" id="IPR006060">
    <property type="entry name" value="Maltose/Cyclodextrin-bd"/>
</dbReference>